<feature type="domain" description="NADH:ubiquinone oxidoreductase intermediate-associated protein 30" evidence="3">
    <location>
        <begin position="40"/>
        <end position="185"/>
    </location>
</feature>
<comment type="caution">
    <text evidence="4">The sequence shown here is derived from an EMBL/GenBank/DDBJ whole genome shotgun (WGS) entry which is preliminary data.</text>
</comment>
<dbReference type="InterPro" id="IPR008979">
    <property type="entry name" value="Galactose-bd-like_sf"/>
</dbReference>
<keyword evidence="5" id="KW-1185">Reference proteome</keyword>
<reference evidence="4" key="1">
    <citation type="submission" date="2022-07" db="EMBL/GenBank/DDBJ databases">
        <title>Characterization of the Novel Bacterium Alteromonas immobilis LMIT006 and Alteromonas gregis LMIT007.</title>
        <authorList>
            <person name="Lin X."/>
        </authorList>
    </citation>
    <scope>NUCLEOTIDE SEQUENCE</scope>
    <source>
        <strain evidence="4">LMIT007</strain>
    </source>
</reference>
<protein>
    <submittedName>
        <fullName evidence="4">CIA30 family protein</fullName>
    </submittedName>
</protein>
<name>A0AA41WZD8_9ALTE</name>
<evidence type="ECO:0000313" key="4">
    <source>
        <dbReference type="EMBL" id="MCP3428910.1"/>
    </source>
</evidence>
<comment type="similarity">
    <text evidence="1">Belongs to the CIA30 family.</text>
</comment>
<evidence type="ECO:0000256" key="1">
    <source>
        <dbReference type="ARBA" id="ARBA00007884"/>
    </source>
</evidence>
<dbReference type="InterPro" id="IPR013857">
    <property type="entry name" value="NADH-UbQ_OxRdtase-assoc_prot30"/>
</dbReference>
<proteinExistence type="inferred from homology"/>
<dbReference type="RefSeq" id="WP_254100680.1">
    <property type="nucleotide sequence ID" value="NZ_JANATA010000012.1"/>
</dbReference>
<dbReference type="SUPFAM" id="SSF49785">
    <property type="entry name" value="Galactose-binding domain-like"/>
    <property type="match status" value="1"/>
</dbReference>
<evidence type="ECO:0000259" key="3">
    <source>
        <dbReference type="Pfam" id="PF08547"/>
    </source>
</evidence>
<dbReference type="AlphaFoldDB" id="A0AA41WZD8"/>
<accession>A0AA41WZD8</accession>
<gene>
    <name evidence="4" type="ORF">NLF92_08110</name>
</gene>
<dbReference type="PANTHER" id="PTHR13194">
    <property type="entry name" value="COMPLEX I INTERMEDIATE-ASSOCIATED PROTEIN 30"/>
    <property type="match status" value="1"/>
</dbReference>
<feature type="chain" id="PRO_5041263351" evidence="2">
    <location>
        <begin position="31"/>
        <end position="198"/>
    </location>
</feature>
<sequence>MPKKTSCRVFLRILICCLSVGGMMTTSALANWQMPLAQYSNTWRSIDDRVMGGVSQSMSGMLSSGHFAFAGDLSLANNGGFASVRAPLLLPDNVRTDKHIVRIKIQGDGKQYQLRFRTNEGFDGASYAVSFATRSNEVLSYEFTLADFKATWRGRLITDAPPLRWADVRQIGLMLTDKQAGEFAMIIHEISWLERSSA</sequence>
<feature type="signal peptide" evidence="2">
    <location>
        <begin position="1"/>
        <end position="30"/>
    </location>
</feature>
<dbReference type="PANTHER" id="PTHR13194:SF19">
    <property type="entry name" value="NAD(P)-BINDING ROSSMANN-FOLD SUPERFAMILY PROTEIN"/>
    <property type="match status" value="1"/>
</dbReference>
<evidence type="ECO:0000313" key="5">
    <source>
        <dbReference type="Proteomes" id="UP001165413"/>
    </source>
</evidence>
<dbReference type="GO" id="GO:0051082">
    <property type="term" value="F:unfolded protein binding"/>
    <property type="evidence" value="ECO:0007669"/>
    <property type="project" value="TreeGrafter"/>
</dbReference>
<dbReference type="InterPro" id="IPR039131">
    <property type="entry name" value="NDUFAF1"/>
</dbReference>
<organism evidence="4 5">
    <name type="scientific">Opacimonas viscosa</name>
    <dbReference type="NCBI Taxonomy" id="2961944"/>
    <lineage>
        <taxon>Bacteria</taxon>
        <taxon>Pseudomonadati</taxon>
        <taxon>Pseudomonadota</taxon>
        <taxon>Gammaproteobacteria</taxon>
        <taxon>Alteromonadales</taxon>
        <taxon>Alteromonadaceae</taxon>
        <taxon>Opacimonas</taxon>
    </lineage>
</organism>
<dbReference type="Proteomes" id="UP001165413">
    <property type="component" value="Unassembled WGS sequence"/>
</dbReference>
<evidence type="ECO:0000256" key="2">
    <source>
        <dbReference type="SAM" id="SignalP"/>
    </source>
</evidence>
<dbReference type="Pfam" id="PF08547">
    <property type="entry name" value="CIA30"/>
    <property type="match status" value="1"/>
</dbReference>
<keyword evidence="2" id="KW-0732">Signal</keyword>
<dbReference type="GO" id="GO:0010257">
    <property type="term" value="P:NADH dehydrogenase complex assembly"/>
    <property type="evidence" value="ECO:0007669"/>
    <property type="project" value="TreeGrafter"/>
</dbReference>
<dbReference type="EMBL" id="JANATA010000012">
    <property type="protein sequence ID" value="MCP3428910.1"/>
    <property type="molecule type" value="Genomic_DNA"/>
</dbReference>